<name>A0AAE4L1R7_9ENTE</name>
<dbReference type="PANTHER" id="PTHR30336">
    <property type="entry name" value="INNER MEMBRANE PROTEIN, PROBABLE PERMEASE"/>
    <property type="match status" value="1"/>
</dbReference>
<feature type="domain" description="DUF218" evidence="1">
    <location>
        <begin position="82"/>
        <end position="157"/>
    </location>
</feature>
<dbReference type="PANTHER" id="PTHR30336:SF20">
    <property type="entry name" value="DUF218 DOMAIN-CONTAINING PROTEIN"/>
    <property type="match status" value="1"/>
</dbReference>
<dbReference type="AlphaFoldDB" id="A0AAE4L1R7"/>
<dbReference type="Gene3D" id="3.40.50.620">
    <property type="entry name" value="HUPs"/>
    <property type="match status" value="1"/>
</dbReference>
<protein>
    <submittedName>
        <fullName evidence="2">ElyC/SanA/YdcF family protein</fullName>
    </submittedName>
</protein>
<dbReference type="GO" id="GO:0005886">
    <property type="term" value="C:plasma membrane"/>
    <property type="evidence" value="ECO:0007669"/>
    <property type="project" value="TreeGrafter"/>
</dbReference>
<proteinExistence type="predicted"/>
<dbReference type="RefSeq" id="WP_311796472.1">
    <property type="nucleotide sequence ID" value="NZ_JARQAI010000001.1"/>
</dbReference>
<dbReference type="Pfam" id="PF02698">
    <property type="entry name" value="DUF218"/>
    <property type="match status" value="1"/>
</dbReference>
<dbReference type="InterPro" id="IPR003848">
    <property type="entry name" value="DUF218"/>
</dbReference>
<reference evidence="2" key="1">
    <citation type="submission" date="2023-03" db="EMBL/GenBank/DDBJ databases">
        <authorList>
            <person name="Shen W."/>
            <person name="Cai J."/>
        </authorList>
    </citation>
    <scope>NUCLEOTIDE SEQUENCE</scope>
    <source>
        <strain evidence="2">P69-2</strain>
    </source>
</reference>
<dbReference type="InterPro" id="IPR014729">
    <property type="entry name" value="Rossmann-like_a/b/a_fold"/>
</dbReference>
<gene>
    <name evidence="2" type="ORF">P7H00_01910</name>
</gene>
<dbReference type="EMBL" id="JARQAI010000001">
    <property type="protein sequence ID" value="MDT2735888.1"/>
    <property type="molecule type" value="Genomic_DNA"/>
</dbReference>
<dbReference type="InterPro" id="IPR051599">
    <property type="entry name" value="Cell_Envelope_Assoc"/>
</dbReference>
<evidence type="ECO:0000313" key="3">
    <source>
        <dbReference type="Proteomes" id="UP001180842"/>
    </source>
</evidence>
<comment type="caution">
    <text evidence="2">The sequence shown here is derived from an EMBL/GenBank/DDBJ whole genome shotgun (WGS) entry which is preliminary data.</text>
</comment>
<dbReference type="Gene3D" id="1.10.3620.10">
    <property type="entry name" value="YdcF like domain"/>
    <property type="match status" value="1"/>
</dbReference>
<evidence type="ECO:0000259" key="1">
    <source>
        <dbReference type="Pfam" id="PF02698"/>
    </source>
</evidence>
<organism evidence="2 3">
    <name type="scientific">Enterococcus pseudoavium</name>
    <dbReference type="NCBI Taxonomy" id="44007"/>
    <lineage>
        <taxon>Bacteria</taxon>
        <taxon>Bacillati</taxon>
        <taxon>Bacillota</taxon>
        <taxon>Bacilli</taxon>
        <taxon>Lactobacillales</taxon>
        <taxon>Enterococcaceae</taxon>
        <taxon>Enterococcus</taxon>
    </lineage>
</organism>
<accession>A0AAE4L1R7</accession>
<sequence>MSDLATLVDFLTTVPDNPHFTADTLMIAGNSLTELIRSVAEFCEAEPSIQQVVFIGGIGHGTKPLIDHCRKEFPELIKGDWELLSEAEITQAIFKHYCQRPLNFRLEKASTNTGENARFSRQLFQKEAPKTFWLLQDPLLQKRTHLTFSKEWDLPLTAIQPLSFEQPRLRTFTDRPHFANPQMDNWWSTEYFLSLVVGEIRRLYDTEEGYGPNGTGFIPHVDLPTVVLSSYRRCQKYLAQDLRN</sequence>
<dbReference type="Proteomes" id="UP001180842">
    <property type="component" value="Unassembled WGS sequence"/>
</dbReference>
<evidence type="ECO:0000313" key="2">
    <source>
        <dbReference type="EMBL" id="MDT2735888.1"/>
    </source>
</evidence>